<name>A0A380TF19_9ZZZZ</name>
<dbReference type="AlphaFoldDB" id="A0A380TF19"/>
<proteinExistence type="predicted"/>
<accession>A0A380TF19</accession>
<sequence length="88" mass="9394">MTARGGTPARLPTWLYHQAAGAAAHQILAQSARALLAFDRAGTQAVEYATVGHLDASTLRLERAQESRVLRLQAAPFGIDLVRRGEGA</sequence>
<reference evidence="1" key="1">
    <citation type="submission" date="2018-07" db="EMBL/GenBank/DDBJ databases">
        <authorList>
            <person name="Quirk P.G."/>
            <person name="Krulwich T.A."/>
        </authorList>
    </citation>
    <scope>NUCLEOTIDE SEQUENCE</scope>
</reference>
<organism evidence="1">
    <name type="scientific">metagenome</name>
    <dbReference type="NCBI Taxonomy" id="256318"/>
    <lineage>
        <taxon>unclassified sequences</taxon>
        <taxon>metagenomes</taxon>
    </lineage>
</organism>
<evidence type="ECO:0000313" key="1">
    <source>
        <dbReference type="EMBL" id="SUS06886.1"/>
    </source>
</evidence>
<dbReference type="EMBL" id="UIDG01000271">
    <property type="protein sequence ID" value="SUS06886.1"/>
    <property type="molecule type" value="Genomic_DNA"/>
</dbReference>
<gene>
    <name evidence="1" type="ORF">DF3PB_3420002</name>
</gene>
<protein>
    <submittedName>
        <fullName evidence="1">Uncharacterized protein</fullName>
    </submittedName>
</protein>